<dbReference type="InterPro" id="IPR050111">
    <property type="entry name" value="C-type_lectin/snaclec_domain"/>
</dbReference>
<keyword evidence="3" id="KW-1185">Reference proteome</keyword>
<sequence length="224" mass="26000">MCFLVRSKSGNSNLCHRQQFYEFVNNTLNIESLIPSSNLPSYICQRMCRQYIECLAFSLQRNERGFGMCNIYGTDIHQSDLIINDEFTVYMPCPLNFDWDVYVKKCYSVQVLGPNIWSKAVYYCNNTHPRAKLVEPRNAMENERIGLLAGGMDVWLGLYRPSSSIDLNEIRYSSDDQLATYTRWEGTQPNNVNGEENVVLANADSNYEWFDRNGDQEVRFLCEI</sequence>
<organism evidence="2 3">
    <name type="scientific">Paralvinella palmiformis</name>
    <dbReference type="NCBI Taxonomy" id="53620"/>
    <lineage>
        <taxon>Eukaryota</taxon>
        <taxon>Metazoa</taxon>
        <taxon>Spiralia</taxon>
        <taxon>Lophotrochozoa</taxon>
        <taxon>Annelida</taxon>
        <taxon>Polychaeta</taxon>
        <taxon>Sedentaria</taxon>
        <taxon>Canalipalpata</taxon>
        <taxon>Terebellida</taxon>
        <taxon>Terebelliformia</taxon>
        <taxon>Alvinellidae</taxon>
        <taxon>Paralvinella</taxon>
    </lineage>
</organism>
<protein>
    <recommendedName>
        <fullName evidence="1">C-type lectin domain-containing protein</fullName>
    </recommendedName>
</protein>
<dbReference type="SMART" id="SM00034">
    <property type="entry name" value="CLECT"/>
    <property type="match status" value="1"/>
</dbReference>
<dbReference type="InterPro" id="IPR016186">
    <property type="entry name" value="C-type_lectin-like/link_sf"/>
</dbReference>
<dbReference type="SUPFAM" id="SSF56436">
    <property type="entry name" value="C-type lectin-like"/>
    <property type="match status" value="1"/>
</dbReference>
<dbReference type="CDD" id="cd00037">
    <property type="entry name" value="CLECT"/>
    <property type="match status" value="1"/>
</dbReference>
<accession>A0AAD9IWK2</accession>
<gene>
    <name evidence="2" type="ORF">LSH36_979g02083</name>
</gene>
<comment type="caution">
    <text evidence="2">The sequence shown here is derived from an EMBL/GenBank/DDBJ whole genome shotgun (WGS) entry which is preliminary data.</text>
</comment>
<dbReference type="PROSITE" id="PS50041">
    <property type="entry name" value="C_TYPE_LECTIN_2"/>
    <property type="match status" value="1"/>
</dbReference>
<proteinExistence type="predicted"/>
<dbReference type="Gene3D" id="3.10.100.10">
    <property type="entry name" value="Mannose-Binding Protein A, subunit A"/>
    <property type="match status" value="1"/>
</dbReference>
<dbReference type="EMBL" id="JAODUP010000979">
    <property type="protein sequence ID" value="KAK2142272.1"/>
    <property type="molecule type" value="Genomic_DNA"/>
</dbReference>
<dbReference type="PANTHER" id="PTHR22803">
    <property type="entry name" value="MANNOSE, PHOSPHOLIPASE, LECTIN RECEPTOR RELATED"/>
    <property type="match status" value="1"/>
</dbReference>
<name>A0AAD9IWK2_9ANNE</name>
<evidence type="ECO:0000313" key="3">
    <source>
        <dbReference type="Proteomes" id="UP001208570"/>
    </source>
</evidence>
<dbReference type="InterPro" id="IPR016187">
    <property type="entry name" value="CTDL_fold"/>
</dbReference>
<feature type="domain" description="C-type lectin" evidence="1">
    <location>
        <begin position="102"/>
        <end position="223"/>
    </location>
</feature>
<reference evidence="2" key="1">
    <citation type="journal article" date="2023" name="Mol. Biol. Evol.">
        <title>Third-Generation Sequencing Reveals the Adaptive Role of the Epigenome in Three Deep-Sea Polychaetes.</title>
        <authorList>
            <person name="Perez M."/>
            <person name="Aroh O."/>
            <person name="Sun Y."/>
            <person name="Lan Y."/>
            <person name="Juniper S.K."/>
            <person name="Young C.R."/>
            <person name="Angers B."/>
            <person name="Qian P.Y."/>
        </authorList>
    </citation>
    <scope>NUCLEOTIDE SEQUENCE</scope>
    <source>
        <strain evidence="2">P08H-3</strain>
    </source>
</reference>
<dbReference type="AlphaFoldDB" id="A0AAD9IWK2"/>
<dbReference type="Proteomes" id="UP001208570">
    <property type="component" value="Unassembled WGS sequence"/>
</dbReference>
<evidence type="ECO:0000313" key="2">
    <source>
        <dbReference type="EMBL" id="KAK2142272.1"/>
    </source>
</evidence>
<evidence type="ECO:0000259" key="1">
    <source>
        <dbReference type="PROSITE" id="PS50041"/>
    </source>
</evidence>
<dbReference type="InterPro" id="IPR001304">
    <property type="entry name" value="C-type_lectin-like"/>
</dbReference>